<dbReference type="GO" id="GO:0044547">
    <property type="term" value="F:DNA topoisomerase binding"/>
    <property type="evidence" value="ECO:0007669"/>
    <property type="project" value="TreeGrafter"/>
</dbReference>
<keyword evidence="2" id="KW-0489">Methyltransferase</keyword>
<protein>
    <submittedName>
        <fullName evidence="2">Histone-lysine N-methyltransferase SETMAR</fullName>
    </submittedName>
</protein>
<dbReference type="InterPro" id="IPR041426">
    <property type="entry name" value="Mos1_HTH"/>
</dbReference>
<dbReference type="GO" id="GO:0000729">
    <property type="term" value="P:DNA double-strand break processing"/>
    <property type="evidence" value="ECO:0007669"/>
    <property type="project" value="TreeGrafter"/>
</dbReference>
<sequence>MENQKEHFRHILFYYFRKGKNAVQAHKKLRDVYGEDALKLRQYQNWFTKFRSADFNAKDAPRSGRPIEIDDDKIKALIDSNRRLTTREIAENLNISKASVENHLKRLGYISKLDISVPHELKEIHLTKQLVNRKGVVFHHDNARPRTSLVTREKLLQLGWDVLPHPPYSPDLAPSDYHSFRSLQNALNGKTLTADEDIKSLLELFFAEKDKNFFERGIMKLPEKWQKVIKQNGQYIV</sequence>
<evidence type="ECO:0000259" key="1">
    <source>
        <dbReference type="Pfam" id="PF17906"/>
    </source>
</evidence>
<dbReference type="GO" id="GO:0032259">
    <property type="term" value="P:methylation"/>
    <property type="evidence" value="ECO:0007669"/>
    <property type="project" value="UniProtKB-KW"/>
</dbReference>
<dbReference type="AlphaFoldDB" id="A0A026W104"/>
<dbReference type="Pfam" id="PF17906">
    <property type="entry name" value="HTH_48"/>
    <property type="match status" value="1"/>
</dbReference>
<reference evidence="2 3" key="1">
    <citation type="journal article" date="2014" name="Curr. Biol.">
        <title>The genome of the clonal raider ant Cerapachys biroi.</title>
        <authorList>
            <person name="Oxley P.R."/>
            <person name="Ji L."/>
            <person name="Fetter-Pruneda I."/>
            <person name="McKenzie S.K."/>
            <person name="Li C."/>
            <person name="Hu H."/>
            <person name="Zhang G."/>
            <person name="Kronauer D.J."/>
        </authorList>
    </citation>
    <scope>NUCLEOTIDE SEQUENCE [LARGE SCALE GENOMIC DNA]</scope>
</reference>
<accession>A0A026W104</accession>
<proteinExistence type="predicted"/>
<keyword evidence="2" id="KW-0808">Transferase</keyword>
<dbReference type="GO" id="GO:0046975">
    <property type="term" value="F:histone H3K36 methyltransferase activity"/>
    <property type="evidence" value="ECO:0007669"/>
    <property type="project" value="TreeGrafter"/>
</dbReference>
<dbReference type="GO" id="GO:0015074">
    <property type="term" value="P:DNA integration"/>
    <property type="evidence" value="ECO:0007669"/>
    <property type="project" value="TreeGrafter"/>
</dbReference>
<dbReference type="GO" id="GO:0006303">
    <property type="term" value="P:double-strand break repair via nonhomologous end joining"/>
    <property type="evidence" value="ECO:0007669"/>
    <property type="project" value="TreeGrafter"/>
</dbReference>
<dbReference type="Gene3D" id="3.30.420.10">
    <property type="entry name" value="Ribonuclease H-like superfamily/Ribonuclease H"/>
    <property type="match status" value="1"/>
</dbReference>
<dbReference type="InterPro" id="IPR052709">
    <property type="entry name" value="Transposase-MT_Hybrid"/>
</dbReference>
<dbReference type="Proteomes" id="UP000053097">
    <property type="component" value="Unassembled WGS sequence"/>
</dbReference>
<evidence type="ECO:0000313" key="2">
    <source>
        <dbReference type="EMBL" id="EZA48744.1"/>
    </source>
</evidence>
<dbReference type="GO" id="GO:0042800">
    <property type="term" value="F:histone H3K4 methyltransferase activity"/>
    <property type="evidence" value="ECO:0007669"/>
    <property type="project" value="TreeGrafter"/>
</dbReference>
<dbReference type="Gene3D" id="1.10.10.1450">
    <property type="match status" value="1"/>
</dbReference>
<dbReference type="GO" id="GO:0035861">
    <property type="term" value="C:site of double-strand break"/>
    <property type="evidence" value="ECO:0007669"/>
    <property type="project" value="TreeGrafter"/>
</dbReference>
<gene>
    <name evidence="2" type="ORF">X777_13156</name>
</gene>
<dbReference type="InterPro" id="IPR036397">
    <property type="entry name" value="RNaseH_sf"/>
</dbReference>
<dbReference type="OrthoDB" id="10046483at2759"/>
<organism evidence="2 3">
    <name type="scientific">Ooceraea biroi</name>
    <name type="common">Clonal raider ant</name>
    <name type="synonym">Cerapachys biroi</name>
    <dbReference type="NCBI Taxonomy" id="2015173"/>
    <lineage>
        <taxon>Eukaryota</taxon>
        <taxon>Metazoa</taxon>
        <taxon>Ecdysozoa</taxon>
        <taxon>Arthropoda</taxon>
        <taxon>Hexapoda</taxon>
        <taxon>Insecta</taxon>
        <taxon>Pterygota</taxon>
        <taxon>Neoptera</taxon>
        <taxon>Endopterygota</taxon>
        <taxon>Hymenoptera</taxon>
        <taxon>Apocrita</taxon>
        <taxon>Aculeata</taxon>
        <taxon>Formicoidea</taxon>
        <taxon>Formicidae</taxon>
        <taxon>Dorylinae</taxon>
        <taxon>Ooceraea</taxon>
    </lineage>
</organism>
<dbReference type="PANTHER" id="PTHR46060">
    <property type="entry name" value="MARINER MOS1 TRANSPOSASE-LIKE PROTEIN"/>
    <property type="match status" value="1"/>
</dbReference>
<dbReference type="PANTHER" id="PTHR46060:SF2">
    <property type="entry name" value="HISTONE-LYSINE N-METHYLTRANSFERASE SETMAR"/>
    <property type="match status" value="1"/>
</dbReference>
<dbReference type="EMBL" id="KK107574">
    <property type="protein sequence ID" value="EZA48744.1"/>
    <property type="molecule type" value="Genomic_DNA"/>
</dbReference>
<keyword evidence="3" id="KW-1185">Reference proteome</keyword>
<dbReference type="GO" id="GO:0005634">
    <property type="term" value="C:nucleus"/>
    <property type="evidence" value="ECO:0007669"/>
    <property type="project" value="TreeGrafter"/>
</dbReference>
<dbReference type="GO" id="GO:0031297">
    <property type="term" value="P:replication fork processing"/>
    <property type="evidence" value="ECO:0007669"/>
    <property type="project" value="TreeGrafter"/>
</dbReference>
<dbReference type="GO" id="GO:0000014">
    <property type="term" value="F:single-stranded DNA endodeoxyribonuclease activity"/>
    <property type="evidence" value="ECO:0007669"/>
    <property type="project" value="TreeGrafter"/>
</dbReference>
<dbReference type="GO" id="GO:0003690">
    <property type="term" value="F:double-stranded DNA binding"/>
    <property type="evidence" value="ECO:0007669"/>
    <property type="project" value="TreeGrafter"/>
</dbReference>
<name>A0A026W104_OOCBI</name>
<dbReference type="GO" id="GO:0000793">
    <property type="term" value="C:condensed chromosome"/>
    <property type="evidence" value="ECO:0007669"/>
    <property type="project" value="TreeGrafter"/>
</dbReference>
<feature type="domain" description="Mos1 transposase HTH" evidence="1">
    <location>
        <begin position="5"/>
        <end position="52"/>
    </location>
</feature>
<dbReference type="Pfam" id="PF13412">
    <property type="entry name" value="HTH_24"/>
    <property type="match status" value="1"/>
</dbReference>
<dbReference type="OMA" id="YGQCINA"/>
<dbReference type="GO" id="GO:0003697">
    <property type="term" value="F:single-stranded DNA binding"/>
    <property type="evidence" value="ECO:0007669"/>
    <property type="project" value="TreeGrafter"/>
</dbReference>
<dbReference type="GO" id="GO:0044774">
    <property type="term" value="P:mitotic DNA integrity checkpoint signaling"/>
    <property type="evidence" value="ECO:0007669"/>
    <property type="project" value="TreeGrafter"/>
</dbReference>
<evidence type="ECO:0000313" key="3">
    <source>
        <dbReference type="Proteomes" id="UP000053097"/>
    </source>
</evidence>